<comment type="caution">
    <text evidence="6">The sequence shown here is derived from an EMBL/GenBank/DDBJ whole genome shotgun (WGS) entry which is preliminary data.</text>
</comment>
<evidence type="ECO:0000313" key="7">
    <source>
        <dbReference type="Proteomes" id="UP001408356"/>
    </source>
</evidence>
<dbReference type="EMBL" id="JARVKF010000035">
    <property type="protein sequence ID" value="KAK9424626.1"/>
    <property type="molecule type" value="Genomic_DNA"/>
</dbReference>
<evidence type="ECO:0000256" key="4">
    <source>
        <dbReference type="RuleBase" id="RU004413"/>
    </source>
</evidence>
<accession>A0ABR2VCV3</accession>
<keyword evidence="2 4" id="KW-0689">Ribosomal protein</keyword>
<dbReference type="InterPro" id="IPR000114">
    <property type="entry name" value="Ribosomal_uL16_bact-type"/>
</dbReference>
<dbReference type="InterPro" id="IPR036920">
    <property type="entry name" value="Ribosomal_uL16_sf"/>
</dbReference>
<evidence type="ECO:0000256" key="1">
    <source>
        <dbReference type="ARBA" id="ARBA00008931"/>
    </source>
</evidence>
<gene>
    <name evidence="6" type="ORF">SUNI508_03502</name>
</gene>
<protein>
    <submittedName>
        <fullName evidence="6">Ribosomal protein L10e/L16 domain-containing protein</fullName>
    </submittedName>
</protein>
<comment type="similarity">
    <text evidence="1 4">Belongs to the universal ribosomal protein uL16 family.</text>
</comment>
<dbReference type="GO" id="GO:0005840">
    <property type="term" value="C:ribosome"/>
    <property type="evidence" value="ECO:0007669"/>
    <property type="project" value="UniProtKB-KW"/>
</dbReference>
<feature type="region of interest" description="Disordered" evidence="5">
    <location>
        <begin position="676"/>
        <end position="696"/>
    </location>
</feature>
<dbReference type="Pfam" id="PF00252">
    <property type="entry name" value="Ribosomal_L16"/>
    <property type="match status" value="1"/>
</dbReference>
<dbReference type="InterPro" id="IPR047873">
    <property type="entry name" value="Ribosomal_uL16"/>
</dbReference>
<evidence type="ECO:0000256" key="5">
    <source>
        <dbReference type="SAM" id="MobiDB-lite"/>
    </source>
</evidence>
<dbReference type="NCBIfam" id="TIGR01164">
    <property type="entry name" value="rplP_bact"/>
    <property type="match status" value="1"/>
</dbReference>
<evidence type="ECO:0000256" key="3">
    <source>
        <dbReference type="ARBA" id="ARBA00023274"/>
    </source>
</evidence>
<reference evidence="6 7" key="1">
    <citation type="journal article" date="2024" name="J. Plant Pathol.">
        <title>Sequence and assembly of the genome of Seiridium unicorne, isolate CBS 538.82, causal agent of cypress canker disease.</title>
        <authorList>
            <person name="Scali E."/>
            <person name="Rocca G.D."/>
            <person name="Danti R."/>
            <person name="Garbelotto M."/>
            <person name="Barberini S."/>
            <person name="Baroncelli R."/>
            <person name="Emiliani G."/>
        </authorList>
    </citation>
    <scope>NUCLEOTIDE SEQUENCE [LARGE SCALE GENOMIC DNA]</scope>
    <source>
        <strain evidence="6 7">BM-138-508</strain>
    </source>
</reference>
<dbReference type="PROSITE" id="PS00701">
    <property type="entry name" value="RIBOSOMAL_L16_2"/>
    <property type="match status" value="1"/>
</dbReference>
<name>A0ABR2VCV3_9PEZI</name>
<dbReference type="Proteomes" id="UP001408356">
    <property type="component" value="Unassembled WGS sequence"/>
</dbReference>
<evidence type="ECO:0000256" key="2">
    <source>
        <dbReference type="ARBA" id="ARBA00022980"/>
    </source>
</evidence>
<feature type="region of interest" description="Disordered" evidence="5">
    <location>
        <begin position="220"/>
        <end position="254"/>
    </location>
</feature>
<dbReference type="Gene3D" id="3.90.1170.10">
    <property type="entry name" value="Ribosomal protein L10e/L16"/>
    <property type="match status" value="1"/>
</dbReference>
<dbReference type="InterPro" id="IPR020798">
    <property type="entry name" value="Ribosomal_uL16_CS"/>
</dbReference>
<dbReference type="PRINTS" id="PR00060">
    <property type="entry name" value="RIBOSOMALL16"/>
</dbReference>
<dbReference type="PANTHER" id="PTHR12220">
    <property type="entry name" value="50S/60S RIBOSOMAL PROTEIN L16"/>
    <property type="match status" value="1"/>
</dbReference>
<dbReference type="PANTHER" id="PTHR12220:SF13">
    <property type="entry name" value="LARGE RIBOSOMAL SUBUNIT PROTEIN UL16M"/>
    <property type="match status" value="1"/>
</dbReference>
<keyword evidence="3 4" id="KW-0687">Ribonucleoprotein</keyword>
<sequence>MASHTSLSLAGALRGLTISATRPSLGPCLTAVSRQGASPILNNVRCFSATTAKANWLEPRLERKKKMMKGRPRVPTGGSIKGTTVAWGDFGLRMTDHHRRISAQQLKVAEDTIKARLRGEKYRLYKRVNCDVGVFVSGNEIRMGKGKGSFDHWATRVAINQIVLELKGMVHEQIVRDAFRLAGNKLPGQWEFVKKGEPPMVGITKLDGVTLEELKRPRRKVDADKLHPVPSPSTTLEAEKPLDATPPGDGEGKRLQWSLCNAPKLDFRKIGKFLRGTNISHRVSAESNVDLWDRLGLSIKCTELTHDPKDDADPNLLFEIEHPDKSSALLSPPHIQTSTINGLACSFEYCSTSSTRSDSGQTQLQRRSDQSHRRATSAAEQLKEVQDDFGTEDSLVSSDLDADHAFEEEPEQNRTSQQRRAKADLAVAALHKIIGVKKKSPGIPFGPSISPTVLGLAPSVCNAHYMKVNDPPSSHSQCARLETEQLFQTTAAYANKFLVMSDIITKAGGWRPSLQQKLVELTNSGGNSTIQGTHMGHVEVQTAIQKRLWTLLNSSLDHTIGMDGALRKINQQTRRLELEQFESQLFPGEIVHALDERETENSDGDIFPFSSHISGEYRPDQSVDCEPNVDYIGDTSMEVDVKDDHGHSYLSLDHHEAWPSSRLGGLNEDISMMEEEYDDRDDTNSQQSTESEELETQLTRFSDIDNDFSYPSHSQEPSEHWLQGNVSVGIETYQDDENMIDDDEMV</sequence>
<evidence type="ECO:0000313" key="6">
    <source>
        <dbReference type="EMBL" id="KAK9424626.1"/>
    </source>
</evidence>
<dbReference type="InterPro" id="IPR016180">
    <property type="entry name" value="Ribosomal_uL16_dom"/>
</dbReference>
<dbReference type="SUPFAM" id="SSF54686">
    <property type="entry name" value="Ribosomal protein L16p/L10e"/>
    <property type="match status" value="1"/>
</dbReference>
<proteinExistence type="inferred from homology"/>
<keyword evidence="7" id="KW-1185">Reference proteome</keyword>
<feature type="compositionally biased region" description="Polar residues" evidence="5">
    <location>
        <begin position="353"/>
        <end position="365"/>
    </location>
</feature>
<dbReference type="CDD" id="cd01433">
    <property type="entry name" value="Ribosomal_L16_L10e"/>
    <property type="match status" value="1"/>
</dbReference>
<feature type="region of interest" description="Disordered" evidence="5">
    <location>
        <begin position="353"/>
        <end position="390"/>
    </location>
</feature>
<organism evidence="6 7">
    <name type="scientific">Seiridium unicorne</name>
    <dbReference type="NCBI Taxonomy" id="138068"/>
    <lineage>
        <taxon>Eukaryota</taxon>
        <taxon>Fungi</taxon>
        <taxon>Dikarya</taxon>
        <taxon>Ascomycota</taxon>
        <taxon>Pezizomycotina</taxon>
        <taxon>Sordariomycetes</taxon>
        <taxon>Xylariomycetidae</taxon>
        <taxon>Amphisphaeriales</taxon>
        <taxon>Sporocadaceae</taxon>
        <taxon>Seiridium</taxon>
    </lineage>
</organism>